<dbReference type="Proteomes" id="UP000004382">
    <property type="component" value="Unassembled WGS sequence"/>
</dbReference>
<accession>H1KCB8</accession>
<evidence type="ECO:0000256" key="1">
    <source>
        <dbReference type="SAM" id="MobiDB-lite"/>
    </source>
</evidence>
<comment type="caution">
    <text evidence="2">The sequence shown here is derived from an EMBL/GenBank/DDBJ whole genome shotgun (WGS) entry which is preliminary data.</text>
</comment>
<feature type="region of interest" description="Disordered" evidence="1">
    <location>
        <begin position="443"/>
        <end position="463"/>
    </location>
</feature>
<evidence type="ECO:0000313" key="3">
    <source>
        <dbReference type="Proteomes" id="UP000004382"/>
    </source>
</evidence>
<dbReference type="AlphaFoldDB" id="H1KCB8"/>
<gene>
    <name evidence="2" type="ORF">MetexDRAFT_0280</name>
</gene>
<dbReference type="RefSeq" id="WP_003596386.1">
    <property type="nucleotide sequence ID" value="NZ_AGJK01000003.1"/>
</dbReference>
<sequence precursor="true">MTHTQTQGADGAGTKTAGQTMVLLPMDDPRRPLNDSGLPSVMIWAGGEAYDDLTADKAIDLDSCSLAVGIYRAMTEAHAKEIATLSPAPAATPGVPDSLREAFAAATDSPVFVHDFADPAVSSAPGCQDVSLSFVTPDHITAAFMGNGLAGTIDQARKDAVALAAAWNHVRALIAAQPAGQSTDDGTDRCEVCNKPLIAGQRVMQDVELGTVHTACCGPEREAYVKDVETGEPLGPNDPIPQGYVYEPGPSRPVVVCNGDPAGQSAGQGAEAEPWKTLRKIAELRFAEDACEPFDEALDLADAALANKPAPDSTRTGAAETSAEDDITQPMIQAGRYAANLNDSTLARIYLAMRTVEWEEAQASARDQPPASSGKVQLVEMDEIWTFKETRKYLLSEIERLRDDLHAVGKNLTGEQPEAVSCLDTAYGRTANISSILSNAPTATQIPASSDPAALAEQEEGDA</sequence>
<dbReference type="PATRIC" id="fig|882800.3.peg.264"/>
<dbReference type="EMBL" id="AGJK01000003">
    <property type="protein sequence ID" value="EHP94935.1"/>
    <property type="molecule type" value="Genomic_DNA"/>
</dbReference>
<feature type="region of interest" description="Disordered" evidence="1">
    <location>
        <begin position="307"/>
        <end position="327"/>
    </location>
</feature>
<organism evidence="2 3">
    <name type="scientific">Methylorubrum extorquens DSM 13060</name>
    <dbReference type="NCBI Taxonomy" id="882800"/>
    <lineage>
        <taxon>Bacteria</taxon>
        <taxon>Pseudomonadati</taxon>
        <taxon>Pseudomonadota</taxon>
        <taxon>Alphaproteobacteria</taxon>
        <taxon>Hyphomicrobiales</taxon>
        <taxon>Methylobacteriaceae</taxon>
        <taxon>Methylorubrum</taxon>
    </lineage>
</organism>
<reference evidence="2 3" key="1">
    <citation type="submission" date="2011-09" db="EMBL/GenBank/DDBJ databases">
        <title>The draft genome of Methylobacterium extorquens DSM 13060.</title>
        <authorList>
            <consortium name="US DOE Joint Genome Institute (JGI-PGF)"/>
            <person name="Lucas S."/>
            <person name="Han J."/>
            <person name="Lapidus A."/>
            <person name="Cheng J.-F."/>
            <person name="Goodwin L."/>
            <person name="Pitluck S."/>
            <person name="Peters L."/>
            <person name="Land M.L."/>
            <person name="Hauser L."/>
            <person name="Koskimaki J."/>
            <person name="Halonen O."/>
            <person name="Pirttila A."/>
            <person name="Frank C."/>
            <person name="Woyke T.J."/>
        </authorList>
    </citation>
    <scope>NUCLEOTIDE SEQUENCE [LARGE SCALE GENOMIC DNA]</scope>
    <source>
        <strain evidence="2 3">DSM 13060</strain>
    </source>
</reference>
<protein>
    <submittedName>
        <fullName evidence="2">Uncharacterized protein</fullName>
    </submittedName>
</protein>
<name>H1KCB8_METEX</name>
<proteinExistence type="predicted"/>
<evidence type="ECO:0000313" key="2">
    <source>
        <dbReference type="EMBL" id="EHP94935.1"/>
    </source>
</evidence>